<keyword evidence="2" id="KW-1185">Reference proteome</keyword>
<name>A0A1N7M6V3_9FLAO</name>
<gene>
    <name evidence="1" type="ORF">SAMN05421789_107146</name>
</gene>
<dbReference type="OrthoDB" id="9825048at2"/>
<accession>A0A1N7M6V3</accession>
<dbReference type="AlphaFoldDB" id="A0A1N7M6V3"/>
<dbReference type="RefSeq" id="WP_076387161.1">
    <property type="nucleotide sequence ID" value="NZ_FTOI01000007.1"/>
</dbReference>
<sequence length="176" mass="19914">MKNTHLKPAFRLTKNDFLSAAALITLQAVSTNIQAQNEKQAVVTSPKKESMYIKFNLKNDYLKMGSFHKCNCNENLKIEGVSKGNTVFRNTKGELFTLDKSTGDMNFIKPEVWAKSEYFQKLNNSNNVESFTWKTNKFQPEIKVLGLNSDGATIMQNSKGEKFYLNPANGDMVLVK</sequence>
<reference evidence="2" key="1">
    <citation type="submission" date="2017-01" db="EMBL/GenBank/DDBJ databases">
        <authorList>
            <person name="Varghese N."/>
            <person name="Submissions S."/>
        </authorList>
    </citation>
    <scope>NUCLEOTIDE SEQUENCE [LARGE SCALE GENOMIC DNA]</scope>
    <source>
        <strain evidence="2">DSM 23145</strain>
    </source>
</reference>
<organism evidence="1 2">
    <name type="scientific">Kaistella chaponensis</name>
    <dbReference type="NCBI Taxonomy" id="713588"/>
    <lineage>
        <taxon>Bacteria</taxon>
        <taxon>Pseudomonadati</taxon>
        <taxon>Bacteroidota</taxon>
        <taxon>Flavobacteriia</taxon>
        <taxon>Flavobacteriales</taxon>
        <taxon>Weeksellaceae</taxon>
        <taxon>Chryseobacterium group</taxon>
        <taxon>Kaistella</taxon>
    </lineage>
</organism>
<dbReference type="EMBL" id="FTOI01000007">
    <property type="protein sequence ID" value="SIS81753.1"/>
    <property type="molecule type" value="Genomic_DNA"/>
</dbReference>
<proteinExistence type="predicted"/>
<protein>
    <submittedName>
        <fullName evidence="1">Uncharacterized protein</fullName>
    </submittedName>
</protein>
<evidence type="ECO:0000313" key="2">
    <source>
        <dbReference type="Proteomes" id="UP000185839"/>
    </source>
</evidence>
<dbReference type="STRING" id="713588.SAMN05421789_107146"/>
<dbReference type="Proteomes" id="UP000185839">
    <property type="component" value="Unassembled WGS sequence"/>
</dbReference>
<evidence type="ECO:0000313" key="1">
    <source>
        <dbReference type="EMBL" id="SIS81753.1"/>
    </source>
</evidence>